<sequence length="117" mass="12686">MAQDSPFDGIWRANPTARCDYTGEDGGALKIEEDVLFGVENQCRMIEPVDVRGMDAILYDMVCEGPDPEWAVRAMLMPAADGGLILVWNGYAYKYEACSGTAMQGIVTTADEIGVAN</sequence>
<accession>A0A2W7P082</accession>
<proteinExistence type="predicted"/>
<dbReference type="EMBL" id="QKZL01000002">
    <property type="protein sequence ID" value="PZX18876.1"/>
    <property type="molecule type" value="Genomic_DNA"/>
</dbReference>
<organism evidence="1 2">
    <name type="scientific">Palleronia aestuarii</name>
    <dbReference type="NCBI Taxonomy" id="568105"/>
    <lineage>
        <taxon>Bacteria</taxon>
        <taxon>Pseudomonadati</taxon>
        <taxon>Pseudomonadota</taxon>
        <taxon>Alphaproteobacteria</taxon>
        <taxon>Rhodobacterales</taxon>
        <taxon>Roseobacteraceae</taxon>
        <taxon>Palleronia</taxon>
    </lineage>
</organism>
<evidence type="ECO:0000313" key="2">
    <source>
        <dbReference type="Proteomes" id="UP000248916"/>
    </source>
</evidence>
<reference evidence="1 2" key="1">
    <citation type="submission" date="2018-06" db="EMBL/GenBank/DDBJ databases">
        <title>Genomic Encyclopedia of Archaeal and Bacterial Type Strains, Phase II (KMG-II): from individual species to whole genera.</title>
        <authorList>
            <person name="Goeker M."/>
        </authorList>
    </citation>
    <scope>NUCLEOTIDE SEQUENCE [LARGE SCALE GENOMIC DNA]</scope>
    <source>
        <strain evidence="1 2">DSM 22009</strain>
    </source>
</reference>
<dbReference type="Proteomes" id="UP000248916">
    <property type="component" value="Unassembled WGS sequence"/>
</dbReference>
<evidence type="ECO:0000313" key="1">
    <source>
        <dbReference type="EMBL" id="PZX18876.1"/>
    </source>
</evidence>
<dbReference type="RefSeq" id="WP_211322696.1">
    <property type="nucleotide sequence ID" value="NZ_QKZL01000002.1"/>
</dbReference>
<gene>
    <name evidence="1" type="ORF">LX81_00569</name>
</gene>
<dbReference type="AlphaFoldDB" id="A0A2W7P082"/>
<protein>
    <submittedName>
        <fullName evidence="1">Uncharacterized protein</fullName>
    </submittedName>
</protein>
<keyword evidence="2" id="KW-1185">Reference proteome</keyword>
<comment type="caution">
    <text evidence="1">The sequence shown here is derived from an EMBL/GenBank/DDBJ whole genome shotgun (WGS) entry which is preliminary data.</text>
</comment>
<name>A0A2W7P082_9RHOB</name>